<evidence type="ECO:0000313" key="4">
    <source>
        <dbReference type="Proteomes" id="UP001247307"/>
    </source>
</evidence>
<dbReference type="PANTHER" id="PTHR47505">
    <property type="entry name" value="DNA UTILIZATION PROTEIN YHGH"/>
    <property type="match status" value="1"/>
</dbReference>
<comment type="caution">
    <text evidence="3">The sequence shown here is derived from an EMBL/GenBank/DDBJ whole genome shotgun (WGS) entry which is preliminary data.</text>
</comment>
<evidence type="ECO:0000313" key="3">
    <source>
        <dbReference type="EMBL" id="MDR6891425.1"/>
    </source>
</evidence>
<name>A0AAE3YFV5_9MICC</name>
<dbReference type="Proteomes" id="UP001247307">
    <property type="component" value="Unassembled WGS sequence"/>
</dbReference>
<feature type="domain" description="Phosphoribosyltransferase" evidence="2">
    <location>
        <begin position="193"/>
        <end position="236"/>
    </location>
</feature>
<dbReference type="InterPro" id="IPR029057">
    <property type="entry name" value="PRTase-like"/>
</dbReference>
<dbReference type="PANTHER" id="PTHR47505:SF1">
    <property type="entry name" value="DNA UTILIZATION PROTEIN YHGH"/>
    <property type="match status" value="1"/>
</dbReference>
<dbReference type="AlphaFoldDB" id="A0AAE3YFV5"/>
<dbReference type="EMBL" id="JAVDUI010000001">
    <property type="protein sequence ID" value="MDR6891425.1"/>
    <property type="molecule type" value="Genomic_DNA"/>
</dbReference>
<gene>
    <name evidence="3" type="ORF">J2S35_000365</name>
</gene>
<evidence type="ECO:0000256" key="1">
    <source>
        <dbReference type="ARBA" id="ARBA00008007"/>
    </source>
</evidence>
<accession>A0AAE3YFV5</accession>
<protein>
    <submittedName>
        <fullName evidence="3">Amidophosphoribosyltransferase</fullName>
    </submittedName>
</protein>
<dbReference type="SUPFAM" id="SSF53271">
    <property type="entry name" value="PRTase-like"/>
    <property type="match status" value="1"/>
</dbReference>
<organism evidence="3 4">
    <name type="scientific">Falsarthrobacter nasiphocae</name>
    <dbReference type="NCBI Taxonomy" id="189863"/>
    <lineage>
        <taxon>Bacteria</taxon>
        <taxon>Bacillati</taxon>
        <taxon>Actinomycetota</taxon>
        <taxon>Actinomycetes</taxon>
        <taxon>Micrococcales</taxon>
        <taxon>Micrococcaceae</taxon>
        <taxon>Falsarthrobacter</taxon>
    </lineage>
</organism>
<reference evidence="3" key="1">
    <citation type="submission" date="2023-07" db="EMBL/GenBank/DDBJ databases">
        <title>Sequencing the genomes of 1000 actinobacteria strains.</title>
        <authorList>
            <person name="Klenk H.-P."/>
        </authorList>
    </citation>
    <scope>NUCLEOTIDE SEQUENCE</scope>
    <source>
        <strain evidence="3">DSM 13988</strain>
    </source>
</reference>
<evidence type="ECO:0000259" key="2">
    <source>
        <dbReference type="Pfam" id="PF00156"/>
    </source>
</evidence>
<dbReference type="Gene3D" id="3.40.50.2020">
    <property type="match status" value="1"/>
</dbReference>
<dbReference type="RefSeq" id="WP_309849202.1">
    <property type="nucleotide sequence ID" value="NZ_BAAAIU010000024.1"/>
</dbReference>
<proteinExistence type="inferred from homology"/>
<keyword evidence="4" id="KW-1185">Reference proteome</keyword>
<dbReference type="InterPro" id="IPR051910">
    <property type="entry name" value="ComF/GntX_DNA_util-trans"/>
</dbReference>
<sequence>MGLLLDACGDAFEAFVPSPCLACGSGGGPLCARCRAARAEELVPRPFEASERASALPLGPSGEPWPVWAGGEYTGLRSELMLAFKGRGVTAVSDVLASHLGAAVAALDLGERDVLVRVPPSWRSCLTRGYDPVERLLAGAGGAGERGLVRRRAAWRPAARGGQKGLGARQRGERLARAFRPGPRAGAVLPRCGRVVVVDDVLTTGATLGAVMKVLLAAGAPAVAGAVALAARPTGRAGEGTLGEPLGKDG</sequence>
<dbReference type="Pfam" id="PF00156">
    <property type="entry name" value="Pribosyltran"/>
    <property type="match status" value="1"/>
</dbReference>
<comment type="similarity">
    <text evidence="1">Belongs to the ComF/GntX family.</text>
</comment>
<dbReference type="InterPro" id="IPR000836">
    <property type="entry name" value="PRTase_dom"/>
</dbReference>